<protein>
    <submittedName>
        <fullName evidence="2">Hypothetical conserved protein</fullName>
    </submittedName>
</protein>
<dbReference type="InterPro" id="IPR000587">
    <property type="entry name" value="Creatinase_N"/>
</dbReference>
<name>H5STJ0_ACEAU</name>
<dbReference type="Gene3D" id="3.40.350.10">
    <property type="entry name" value="Creatinase/prolidase N-terminal domain"/>
    <property type="match status" value="1"/>
</dbReference>
<organism evidence="2">
    <name type="scientific">Acetithermum autotrophicum</name>
    <dbReference type="NCBI Taxonomy" id="1446466"/>
    <lineage>
        <taxon>Bacteria</taxon>
        <taxon>Candidatus Bipolaricaulota</taxon>
        <taxon>Candidatus Acetithermum</taxon>
    </lineage>
</organism>
<feature type="domain" description="Creatinase N-terminal" evidence="1">
    <location>
        <begin position="7"/>
        <end position="121"/>
    </location>
</feature>
<dbReference type="InterPro" id="IPR029149">
    <property type="entry name" value="Creatin/AminoP/Spt16_N"/>
</dbReference>
<dbReference type="EMBL" id="AP011803">
    <property type="protein sequence ID" value="BAL59840.1"/>
    <property type="molecule type" value="Genomic_DNA"/>
</dbReference>
<reference evidence="2" key="2">
    <citation type="journal article" date="2012" name="PLoS ONE">
        <title>A Deeply Branching Thermophilic Bacterium with an Ancient Acetyl-CoA Pathway Dominates a Subsurface Ecosystem.</title>
        <authorList>
            <person name="Takami H."/>
            <person name="Noguchi H."/>
            <person name="Takaki Y."/>
            <person name="Uchiyama I."/>
            <person name="Toyoda A."/>
            <person name="Nishi S."/>
            <person name="Chee G.-J."/>
            <person name="Arai W."/>
            <person name="Nunoura T."/>
            <person name="Itoh T."/>
            <person name="Hattori M."/>
            <person name="Takai K."/>
        </authorList>
    </citation>
    <scope>NUCLEOTIDE SEQUENCE</scope>
</reference>
<reference evidence="2" key="1">
    <citation type="journal article" date="2005" name="Environ. Microbiol.">
        <title>Genetic and functional properties of uncultivated thermophilic crenarchaeotes from a subsurface gold mine as revealed by analysis of genome fragments.</title>
        <authorList>
            <person name="Nunoura T."/>
            <person name="Hirayama H."/>
            <person name="Takami H."/>
            <person name="Oida H."/>
            <person name="Nishi S."/>
            <person name="Shimamura S."/>
            <person name="Suzuki Y."/>
            <person name="Inagaki F."/>
            <person name="Takai K."/>
            <person name="Nealson K.H."/>
            <person name="Horikoshi K."/>
        </authorList>
    </citation>
    <scope>NUCLEOTIDE SEQUENCE</scope>
</reference>
<evidence type="ECO:0000259" key="1">
    <source>
        <dbReference type="Pfam" id="PF01321"/>
    </source>
</evidence>
<dbReference type="AlphaFoldDB" id="H5STJ0"/>
<evidence type="ECO:0000313" key="2">
    <source>
        <dbReference type="EMBL" id="BAL59840.1"/>
    </source>
</evidence>
<gene>
    <name evidence="2" type="ORF">HGMM_OP4C476</name>
</gene>
<sequence>MNVYTIRLERLRDNLRRKRLDGFCLVNVEGSDRSNLYYLTGFAGSFGVLIVTKDQQLFLTDSRYITRAKEIVSDYTVRELKGRVTTVATRINRLKLKTIAINGPTTSTWLFHQLRDKLKENESSCPWRGWSRPCAPSKTTLKLQRLSTPSGSLIKRLSLF</sequence>
<proteinExistence type="predicted"/>
<dbReference type="SUPFAM" id="SSF53092">
    <property type="entry name" value="Creatinase/prolidase N-terminal domain"/>
    <property type="match status" value="1"/>
</dbReference>
<dbReference type="Pfam" id="PF01321">
    <property type="entry name" value="Creatinase_N"/>
    <property type="match status" value="1"/>
</dbReference>
<accession>H5STJ0</accession>